<dbReference type="PROSITE" id="PS00587">
    <property type="entry name" value="GLYCOSYL_HYDROL_F17"/>
    <property type="match status" value="1"/>
</dbReference>
<dbReference type="SMART" id="SM00768">
    <property type="entry name" value="X8"/>
    <property type="match status" value="1"/>
</dbReference>
<evidence type="ECO:0000256" key="6">
    <source>
        <dbReference type="ARBA" id="ARBA00022622"/>
    </source>
</evidence>
<dbReference type="GO" id="GO:0005886">
    <property type="term" value="C:plasma membrane"/>
    <property type="evidence" value="ECO:0007669"/>
    <property type="project" value="UniProtKB-SubCell"/>
</dbReference>
<dbReference type="InterPro" id="IPR017853">
    <property type="entry name" value="GH"/>
</dbReference>
<dbReference type="Gene3D" id="1.20.58.1040">
    <property type="match status" value="1"/>
</dbReference>
<evidence type="ECO:0000256" key="9">
    <source>
        <dbReference type="ARBA" id="ARBA00022821"/>
    </source>
</evidence>
<comment type="subcellular location">
    <subcellularLocation>
        <location evidence="2">Cell membrane</location>
        <topology evidence="2">Lipid-anchor</topology>
        <topology evidence="2">GPI-anchor</topology>
    </subcellularLocation>
</comment>
<keyword evidence="13" id="KW-0449">Lipoprotein</keyword>
<dbReference type="InterPro" id="IPR012946">
    <property type="entry name" value="X8"/>
</dbReference>
<sequence>MPSLCYFLLTIVGMILGNYCQYGESAISSLGVNWGSLASHPMEPEIVIQMLKDNGINKVKLFDADSWTVDAFAGTGIEVIVGIPNDQLDKIAHKSIYAEHWVKENITQHLQDNVNIKYIAVGNEAFLTSYNGSFTQVTYPAMVNIQKALEKAGHADKVKVTTPMNADVYESSSNKPSDGKFRDDIFDEVKNIVSFLNDNNSPFMVNIYPFLSLYQVAGFPQNFAYFDDNAQPISDKNVQYSNVFDANFDTLIHALKKLGFPDLGILVGEVGWPTDGDETGNAIPSNAQRFYKGLMKKMANKKGTPLRNGPIDMYLFSLFDEDIKSIAPGNFERHWGIFQYDGRPKFQVDFSGEGKDKWPVGAKGVKYQDRQWCVLKSSSEEWDEIDLKDILGYACKNADCTSLGANCSCMNLDLQGRVSYAFNQYFQTRDQEDEACDFKGMATIVKQDPSKGTCMFPIEIVWNISDGVKLKAVNYLGGLIVSFLFMFITLARS</sequence>
<keyword evidence="19" id="KW-0812">Transmembrane</keyword>
<protein>
    <recommendedName>
        <fullName evidence="4">glucan endo-1,3-beta-D-glucosidase</fullName>
        <ecNumber evidence="4">3.2.1.39</ecNumber>
    </recommendedName>
    <alternativeName>
        <fullName evidence="15">(1-&gt;3)-beta-glucan endohydrolase</fullName>
    </alternativeName>
    <alternativeName>
        <fullName evidence="16">Beta-1,3-endoglucanase</fullName>
    </alternativeName>
</protein>
<keyword evidence="6" id="KW-0336">GPI-anchor</keyword>
<evidence type="ECO:0000256" key="19">
    <source>
        <dbReference type="SAM" id="Phobius"/>
    </source>
</evidence>
<comment type="caution">
    <text evidence="22">The sequence shown here is derived from an EMBL/GenBank/DDBJ whole genome shotgun (WGS) entry which is preliminary data.</text>
</comment>
<keyword evidence="14 18" id="KW-0326">Glycosidase</keyword>
<evidence type="ECO:0000256" key="3">
    <source>
        <dbReference type="ARBA" id="ARBA00008773"/>
    </source>
</evidence>
<evidence type="ECO:0000256" key="8">
    <source>
        <dbReference type="ARBA" id="ARBA00022801"/>
    </source>
</evidence>
<evidence type="ECO:0000256" key="11">
    <source>
        <dbReference type="ARBA" id="ARBA00023157"/>
    </source>
</evidence>
<reference evidence="22" key="1">
    <citation type="submission" date="2023-10" db="EMBL/GenBank/DDBJ databases">
        <title>Chromosome-level genome of the transformable northern wattle, Acacia crassicarpa.</title>
        <authorList>
            <person name="Massaro I."/>
            <person name="Sinha N.R."/>
            <person name="Poethig S."/>
            <person name="Leichty A.R."/>
        </authorList>
    </citation>
    <scope>NUCLEOTIDE SEQUENCE</scope>
    <source>
        <strain evidence="22">Acra3RX</strain>
        <tissue evidence="22">Leaf</tissue>
    </source>
</reference>
<dbReference type="GO" id="GO:0006952">
    <property type="term" value="P:defense response"/>
    <property type="evidence" value="ECO:0007669"/>
    <property type="project" value="UniProtKB-KW"/>
</dbReference>
<dbReference type="Gene3D" id="3.20.20.80">
    <property type="entry name" value="Glycosidases"/>
    <property type="match status" value="1"/>
</dbReference>
<keyword evidence="10 19" id="KW-0472">Membrane</keyword>
<dbReference type="GO" id="GO:0098552">
    <property type="term" value="C:side of membrane"/>
    <property type="evidence" value="ECO:0007669"/>
    <property type="project" value="UniProtKB-KW"/>
</dbReference>
<evidence type="ECO:0000256" key="12">
    <source>
        <dbReference type="ARBA" id="ARBA00023180"/>
    </source>
</evidence>
<evidence type="ECO:0000313" key="22">
    <source>
        <dbReference type="EMBL" id="KAK4264832.1"/>
    </source>
</evidence>
<accession>A0AAE1MEV9</accession>
<comment type="catalytic activity">
    <reaction evidence="1">
        <text>Hydrolysis of (1-&gt;3)-beta-D-glucosidic linkages in (1-&gt;3)-beta-D-glucans.</text>
        <dbReference type="EC" id="3.2.1.39"/>
    </reaction>
</comment>
<name>A0AAE1MEV9_9FABA</name>
<evidence type="ECO:0000256" key="17">
    <source>
        <dbReference type="RuleBase" id="RU004335"/>
    </source>
</evidence>
<keyword evidence="23" id="KW-1185">Reference proteome</keyword>
<evidence type="ECO:0000256" key="10">
    <source>
        <dbReference type="ARBA" id="ARBA00023136"/>
    </source>
</evidence>
<evidence type="ECO:0000256" key="4">
    <source>
        <dbReference type="ARBA" id="ARBA00012780"/>
    </source>
</evidence>
<evidence type="ECO:0000256" key="7">
    <source>
        <dbReference type="ARBA" id="ARBA00022729"/>
    </source>
</evidence>
<dbReference type="Pfam" id="PF07983">
    <property type="entry name" value="X8"/>
    <property type="match status" value="1"/>
</dbReference>
<evidence type="ECO:0000256" key="2">
    <source>
        <dbReference type="ARBA" id="ARBA00004609"/>
    </source>
</evidence>
<evidence type="ECO:0000256" key="13">
    <source>
        <dbReference type="ARBA" id="ARBA00023288"/>
    </source>
</evidence>
<dbReference type="Proteomes" id="UP001293593">
    <property type="component" value="Unassembled WGS sequence"/>
</dbReference>
<evidence type="ECO:0000256" key="20">
    <source>
        <dbReference type="SAM" id="SignalP"/>
    </source>
</evidence>
<dbReference type="GO" id="GO:0005975">
    <property type="term" value="P:carbohydrate metabolic process"/>
    <property type="evidence" value="ECO:0007669"/>
    <property type="project" value="InterPro"/>
</dbReference>
<evidence type="ECO:0000256" key="15">
    <source>
        <dbReference type="ARBA" id="ARBA00033335"/>
    </source>
</evidence>
<dbReference type="EC" id="3.2.1.39" evidence="4"/>
<dbReference type="Pfam" id="PF00332">
    <property type="entry name" value="Glyco_hydro_17"/>
    <property type="match status" value="1"/>
</dbReference>
<keyword evidence="19" id="KW-1133">Transmembrane helix</keyword>
<evidence type="ECO:0000256" key="1">
    <source>
        <dbReference type="ARBA" id="ARBA00000382"/>
    </source>
</evidence>
<proteinExistence type="inferred from homology"/>
<keyword evidence="7 20" id="KW-0732">Signal</keyword>
<feature type="domain" description="X8" evidence="21">
    <location>
        <begin position="371"/>
        <end position="456"/>
    </location>
</feature>
<feature type="signal peptide" evidence="20">
    <location>
        <begin position="1"/>
        <end position="17"/>
    </location>
</feature>
<evidence type="ECO:0000256" key="16">
    <source>
        <dbReference type="ARBA" id="ARBA00033417"/>
    </source>
</evidence>
<comment type="similarity">
    <text evidence="3 17">Belongs to the glycosyl hydrolase 17 family.</text>
</comment>
<evidence type="ECO:0000256" key="18">
    <source>
        <dbReference type="RuleBase" id="RU004336"/>
    </source>
</evidence>
<gene>
    <name evidence="22" type="ORF">QN277_025956</name>
</gene>
<dbReference type="InterPro" id="IPR044965">
    <property type="entry name" value="Glyco_hydro_17_plant"/>
</dbReference>
<dbReference type="FunFam" id="1.20.58.1040:FF:000002">
    <property type="entry name" value="Glucan endo-1,3-beta-glucosidase 8"/>
    <property type="match status" value="1"/>
</dbReference>
<dbReference type="InterPro" id="IPR000490">
    <property type="entry name" value="Glyco_hydro_17"/>
</dbReference>
<evidence type="ECO:0000256" key="14">
    <source>
        <dbReference type="ARBA" id="ARBA00023295"/>
    </source>
</evidence>
<keyword evidence="9" id="KW-0611">Plant defense</keyword>
<keyword evidence="12" id="KW-0325">Glycoprotein</keyword>
<evidence type="ECO:0000256" key="5">
    <source>
        <dbReference type="ARBA" id="ARBA00022475"/>
    </source>
</evidence>
<feature type="transmembrane region" description="Helical" evidence="19">
    <location>
        <begin position="472"/>
        <end position="491"/>
    </location>
</feature>
<dbReference type="EMBL" id="JAWXYG010000008">
    <property type="protein sequence ID" value="KAK4264832.1"/>
    <property type="molecule type" value="Genomic_DNA"/>
</dbReference>
<dbReference type="GO" id="GO:0042973">
    <property type="term" value="F:glucan endo-1,3-beta-D-glucosidase activity"/>
    <property type="evidence" value="ECO:0007669"/>
    <property type="project" value="UniProtKB-EC"/>
</dbReference>
<keyword evidence="11" id="KW-1015">Disulfide bond</keyword>
<organism evidence="22 23">
    <name type="scientific">Acacia crassicarpa</name>
    <name type="common">northern wattle</name>
    <dbReference type="NCBI Taxonomy" id="499986"/>
    <lineage>
        <taxon>Eukaryota</taxon>
        <taxon>Viridiplantae</taxon>
        <taxon>Streptophyta</taxon>
        <taxon>Embryophyta</taxon>
        <taxon>Tracheophyta</taxon>
        <taxon>Spermatophyta</taxon>
        <taxon>Magnoliopsida</taxon>
        <taxon>eudicotyledons</taxon>
        <taxon>Gunneridae</taxon>
        <taxon>Pentapetalae</taxon>
        <taxon>rosids</taxon>
        <taxon>fabids</taxon>
        <taxon>Fabales</taxon>
        <taxon>Fabaceae</taxon>
        <taxon>Caesalpinioideae</taxon>
        <taxon>mimosoid clade</taxon>
        <taxon>Acacieae</taxon>
        <taxon>Acacia</taxon>
    </lineage>
</organism>
<feature type="chain" id="PRO_5041979852" description="glucan endo-1,3-beta-D-glucosidase" evidence="20">
    <location>
        <begin position="18"/>
        <end position="493"/>
    </location>
</feature>
<dbReference type="FunFam" id="3.20.20.80:FF:000008">
    <property type="entry name" value="Glucan endo-1,3-beta-glucosidase 5"/>
    <property type="match status" value="1"/>
</dbReference>
<keyword evidence="8 18" id="KW-0378">Hydrolase</keyword>
<dbReference type="PANTHER" id="PTHR32227">
    <property type="entry name" value="GLUCAN ENDO-1,3-BETA-GLUCOSIDASE BG1-RELATED-RELATED"/>
    <property type="match status" value="1"/>
</dbReference>
<dbReference type="AlphaFoldDB" id="A0AAE1MEV9"/>
<dbReference type="SUPFAM" id="SSF51445">
    <property type="entry name" value="(Trans)glycosidases"/>
    <property type="match status" value="1"/>
</dbReference>
<keyword evidence="5" id="KW-1003">Cell membrane</keyword>
<evidence type="ECO:0000259" key="21">
    <source>
        <dbReference type="SMART" id="SM00768"/>
    </source>
</evidence>
<evidence type="ECO:0000313" key="23">
    <source>
        <dbReference type="Proteomes" id="UP001293593"/>
    </source>
</evidence>